<protein>
    <recommendedName>
        <fullName evidence="3">Universal stress protein family protein</fullName>
    </recommendedName>
</protein>
<name>A0ABY5WQU8_9RHOB</name>
<dbReference type="Gene3D" id="3.40.50.12370">
    <property type="match status" value="1"/>
</dbReference>
<organism evidence="1 2">
    <name type="scientific">Leisingera aquaemixtae</name>
    <dbReference type="NCBI Taxonomy" id="1396826"/>
    <lineage>
        <taxon>Bacteria</taxon>
        <taxon>Pseudomonadati</taxon>
        <taxon>Pseudomonadota</taxon>
        <taxon>Alphaproteobacteria</taxon>
        <taxon>Rhodobacterales</taxon>
        <taxon>Roseobacteraceae</taxon>
        <taxon>Leisingera</taxon>
    </lineage>
</organism>
<geneLocation type="plasmid" evidence="1 2">
    <name>unnamed5</name>
</geneLocation>
<keyword evidence="2" id="KW-1185">Reference proteome</keyword>
<gene>
    <name evidence="1" type="ORF">K3718_20965</name>
</gene>
<keyword evidence="1" id="KW-0614">Plasmid</keyword>
<dbReference type="EMBL" id="CP081056">
    <property type="protein sequence ID" value="UWQ43887.1"/>
    <property type="molecule type" value="Genomic_DNA"/>
</dbReference>
<accession>A0ABY5WQU8</accession>
<dbReference type="RefSeq" id="WP_259966278.1">
    <property type="nucleotide sequence ID" value="NZ_CP081056.1"/>
</dbReference>
<dbReference type="SUPFAM" id="SSF52402">
    <property type="entry name" value="Adenine nucleotide alpha hydrolases-like"/>
    <property type="match status" value="1"/>
</dbReference>
<evidence type="ECO:0000313" key="1">
    <source>
        <dbReference type="EMBL" id="UWQ43887.1"/>
    </source>
</evidence>
<proteinExistence type="predicted"/>
<sequence length="250" mass="25637">MRNDAENAGQGGRLRVILGASCYPDAEAALALALDLARQTGAELHGVFVRETALLAAGYAHSRVVTYSGQRQTGLTAGALAKAFQADARRFEGLLARRAKAAALVSSFREAEGHLQEELRRCAAAGDILISGFKPILPAAGCIAVILAEGQAVPGFALRLARSARKPLVALVACGPEAQAGPGAAPAAEPAGPPGDVAETRLCAQPEVLLRQLEHMSPVAVIVAAPLAGLPPPARIQEAARCPLVLRSGG</sequence>
<reference evidence="1" key="1">
    <citation type="submission" date="2021-08" db="EMBL/GenBank/DDBJ databases">
        <authorList>
            <person name="Nwanade C."/>
            <person name="Wang M."/>
            <person name="Masoudi A."/>
            <person name="Yu Z."/>
            <person name="Liu J."/>
        </authorList>
    </citation>
    <scope>NUCLEOTIDE SEQUENCE</scope>
    <source>
        <strain evidence="1">S166</strain>
        <plasmid evidence="1">unnamed5</plasmid>
    </source>
</reference>
<dbReference type="Proteomes" id="UP001058514">
    <property type="component" value="Plasmid unnamed5"/>
</dbReference>
<evidence type="ECO:0008006" key="3">
    <source>
        <dbReference type="Google" id="ProtNLM"/>
    </source>
</evidence>
<evidence type="ECO:0000313" key="2">
    <source>
        <dbReference type="Proteomes" id="UP001058514"/>
    </source>
</evidence>